<keyword evidence="3" id="KW-1185">Reference proteome</keyword>
<accession>A0ABQ3XG78</accession>
<keyword evidence="1" id="KW-0812">Transmembrane</keyword>
<feature type="transmembrane region" description="Helical" evidence="1">
    <location>
        <begin position="69"/>
        <end position="90"/>
    </location>
</feature>
<dbReference type="EMBL" id="BOMG01000073">
    <property type="protein sequence ID" value="GID57501.1"/>
    <property type="molecule type" value="Genomic_DNA"/>
</dbReference>
<feature type="transmembrane region" description="Helical" evidence="1">
    <location>
        <begin position="110"/>
        <end position="126"/>
    </location>
</feature>
<feature type="transmembrane region" description="Helical" evidence="1">
    <location>
        <begin position="138"/>
        <end position="159"/>
    </location>
</feature>
<comment type="caution">
    <text evidence="2">The sequence shown here is derived from an EMBL/GenBank/DDBJ whole genome shotgun (WGS) entry which is preliminary data.</text>
</comment>
<evidence type="ECO:0000313" key="2">
    <source>
        <dbReference type="EMBL" id="GID57501.1"/>
    </source>
</evidence>
<feature type="transmembrane region" description="Helical" evidence="1">
    <location>
        <begin position="43"/>
        <end position="62"/>
    </location>
</feature>
<gene>
    <name evidence="2" type="ORF">Aco03nite_059050</name>
</gene>
<evidence type="ECO:0000313" key="3">
    <source>
        <dbReference type="Proteomes" id="UP000612282"/>
    </source>
</evidence>
<proteinExistence type="predicted"/>
<feature type="transmembrane region" description="Helical" evidence="1">
    <location>
        <begin position="358"/>
        <end position="380"/>
    </location>
</feature>
<dbReference type="Proteomes" id="UP000612282">
    <property type="component" value="Unassembled WGS sequence"/>
</dbReference>
<feature type="transmembrane region" description="Helical" evidence="1">
    <location>
        <begin position="328"/>
        <end position="349"/>
    </location>
</feature>
<keyword evidence="1" id="KW-0472">Membrane</keyword>
<sequence length="447" mass="47236">MKGRAIGWLGHPMTMAALALLVVNDHILKATFPGWVTGKLSDVAGMVLAPPLLAVLVGLIAPRLSFRRVAVGSIVAVGVGFGFVKAWSYGAQFASQVWSLGIPSLIRADVTDLLVLPFLAVAWWAARQQPRDGRRVRAFRLAVLLPVALMGVAATSAVLEPFAARVFAVDGKIHLDADGGEHVGAWSISDDQGETWTNGERLTDPPAPNSCSQTVPVVCYRPIPGALGVQSSTAGGPWTVSWQLSDRDRKNLSREYAVDEELVTTRSLAVLDVEGGHVVAVANGADGFALRTVGGEWKRIGFPGFAGYETPPDPATSGAPPEVDPVPVVGPSVLLAAGFLILTAGLVWLRRAGGGRRWWWLLTAPVITTAAFLFIAVAAAVTPSWELRALGWAAMTFAIAAVVVCGAVPFFAAASRVAKHSWIGYLAGALMLTSPILARMVQSLGWF</sequence>
<reference evidence="2 3" key="1">
    <citation type="submission" date="2021-01" db="EMBL/GenBank/DDBJ databases">
        <title>Whole genome shotgun sequence of Actinoplanes couchii NBRC 106145.</title>
        <authorList>
            <person name="Komaki H."/>
            <person name="Tamura T."/>
        </authorList>
    </citation>
    <scope>NUCLEOTIDE SEQUENCE [LARGE SCALE GENOMIC DNA]</scope>
    <source>
        <strain evidence="2 3">NBRC 106145</strain>
    </source>
</reference>
<feature type="transmembrane region" description="Helical" evidence="1">
    <location>
        <begin position="5"/>
        <end position="23"/>
    </location>
</feature>
<feature type="transmembrane region" description="Helical" evidence="1">
    <location>
        <begin position="392"/>
        <end position="415"/>
    </location>
</feature>
<feature type="transmembrane region" description="Helical" evidence="1">
    <location>
        <begin position="422"/>
        <end position="441"/>
    </location>
</feature>
<organism evidence="2 3">
    <name type="scientific">Actinoplanes couchii</name>
    <dbReference type="NCBI Taxonomy" id="403638"/>
    <lineage>
        <taxon>Bacteria</taxon>
        <taxon>Bacillati</taxon>
        <taxon>Actinomycetota</taxon>
        <taxon>Actinomycetes</taxon>
        <taxon>Micromonosporales</taxon>
        <taxon>Micromonosporaceae</taxon>
        <taxon>Actinoplanes</taxon>
    </lineage>
</organism>
<protein>
    <submittedName>
        <fullName evidence="2">Uncharacterized protein</fullName>
    </submittedName>
</protein>
<name>A0ABQ3XG78_9ACTN</name>
<dbReference type="RefSeq" id="WP_203800372.1">
    <property type="nucleotide sequence ID" value="NZ_BAAAQE010000034.1"/>
</dbReference>
<keyword evidence="1" id="KW-1133">Transmembrane helix</keyword>
<evidence type="ECO:0000256" key="1">
    <source>
        <dbReference type="SAM" id="Phobius"/>
    </source>
</evidence>